<dbReference type="OrthoDB" id="1933309at2759"/>
<gene>
    <name evidence="2" type="ORF">Bca52824_008045</name>
</gene>
<evidence type="ECO:0000313" key="2">
    <source>
        <dbReference type="EMBL" id="KAG2325317.1"/>
    </source>
</evidence>
<dbReference type="Proteomes" id="UP000886595">
    <property type="component" value="Unassembled WGS sequence"/>
</dbReference>
<proteinExistence type="predicted"/>
<dbReference type="EMBL" id="JAAMPC010000002">
    <property type="protein sequence ID" value="KAG2325317.1"/>
    <property type="molecule type" value="Genomic_DNA"/>
</dbReference>
<evidence type="ECO:0000313" key="3">
    <source>
        <dbReference type="Proteomes" id="UP000886595"/>
    </source>
</evidence>
<dbReference type="PANTHER" id="PTHR37198">
    <property type="entry name" value="NUCLEOLIN"/>
    <property type="match status" value="1"/>
</dbReference>
<dbReference type="PANTHER" id="PTHR37198:SF2">
    <property type="entry name" value="TRANSMEMBRANE PROTEIN"/>
    <property type="match status" value="1"/>
</dbReference>
<organism evidence="2 3">
    <name type="scientific">Brassica carinata</name>
    <name type="common">Ethiopian mustard</name>
    <name type="synonym">Abyssinian cabbage</name>
    <dbReference type="NCBI Taxonomy" id="52824"/>
    <lineage>
        <taxon>Eukaryota</taxon>
        <taxon>Viridiplantae</taxon>
        <taxon>Streptophyta</taxon>
        <taxon>Embryophyta</taxon>
        <taxon>Tracheophyta</taxon>
        <taxon>Spermatophyta</taxon>
        <taxon>Magnoliopsida</taxon>
        <taxon>eudicotyledons</taxon>
        <taxon>Gunneridae</taxon>
        <taxon>Pentapetalae</taxon>
        <taxon>rosids</taxon>
        <taxon>malvids</taxon>
        <taxon>Brassicales</taxon>
        <taxon>Brassicaceae</taxon>
        <taxon>Brassiceae</taxon>
        <taxon>Brassica</taxon>
    </lineage>
</organism>
<name>A0A8X8B8U3_BRACI</name>
<sequence length="276" mass="31637">MHVQMNNEQGLRKYLVKKVLAALLVVFFAPFLAPPLVVATTVAFISSLPYCFFLASYVCTEKLMRKLLPDSAFGGRGEKTVPLRDKFGIYDDGMARVAMSEPINFFDVYESHEEMRKESKSLLDSIRDEDRTNQSLDRRISEKDFREDNREWITDKSENVGAGTEDLSRKKNVSGTTHEGALDSITKETSRGEDMEESSNEMKVLYSEEQIWEKMEILRKIVGYSVARNTRYSEELKALYMFTGVELRTSLLENENQDIAQVSERLYSLMSVIGIK</sequence>
<keyword evidence="3" id="KW-1185">Reference proteome</keyword>
<dbReference type="AlphaFoldDB" id="A0A8X8B8U3"/>
<comment type="caution">
    <text evidence="2">The sequence shown here is derived from an EMBL/GenBank/DDBJ whole genome shotgun (WGS) entry which is preliminary data.</text>
</comment>
<reference evidence="2 3" key="1">
    <citation type="submission" date="2020-02" db="EMBL/GenBank/DDBJ databases">
        <authorList>
            <person name="Ma Q."/>
            <person name="Huang Y."/>
            <person name="Song X."/>
            <person name="Pei D."/>
        </authorList>
    </citation>
    <scope>NUCLEOTIDE SEQUENCE [LARGE SCALE GENOMIC DNA]</scope>
    <source>
        <strain evidence="2">Sxm20200214</strain>
        <tissue evidence="2">Leaf</tissue>
    </source>
</reference>
<accession>A0A8X8B8U3</accession>
<feature type="region of interest" description="Disordered" evidence="1">
    <location>
        <begin position="156"/>
        <end position="180"/>
    </location>
</feature>
<protein>
    <submittedName>
        <fullName evidence="2">Uncharacterized protein</fullName>
    </submittedName>
</protein>
<evidence type="ECO:0000256" key="1">
    <source>
        <dbReference type="SAM" id="MobiDB-lite"/>
    </source>
</evidence>